<protein>
    <recommendedName>
        <fullName evidence="3">SIS domain-containing protein</fullName>
    </recommendedName>
</protein>
<accession>A0ABY9V5A4</accession>
<evidence type="ECO:0008006" key="3">
    <source>
        <dbReference type="Google" id="ProtNLM"/>
    </source>
</evidence>
<name>A0ABY9V5A4_9ACTN</name>
<evidence type="ECO:0000313" key="2">
    <source>
        <dbReference type="Proteomes" id="UP001305606"/>
    </source>
</evidence>
<dbReference type="Proteomes" id="UP001305606">
    <property type="component" value="Chromosome"/>
</dbReference>
<dbReference type="RefSeq" id="WP_311038476.1">
    <property type="nucleotide sequence ID" value="NZ_CP117522.1"/>
</dbReference>
<keyword evidence="2" id="KW-1185">Reference proteome</keyword>
<dbReference type="SUPFAM" id="SSF53697">
    <property type="entry name" value="SIS domain"/>
    <property type="match status" value="1"/>
</dbReference>
<dbReference type="Gene3D" id="3.40.50.10490">
    <property type="entry name" value="Glucose-6-phosphate isomerase like protein, domain 1"/>
    <property type="match status" value="1"/>
</dbReference>
<dbReference type="InterPro" id="IPR046348">
    <property type="entry name" value="SIS_dom_sf"/>
</dbReference>
<dbReference type="EMBL" id="CP117522">
    <property type="protein sequence ID" value="WNF00048.1"/>
    <property type="molecule type" value="Genomic_DNA"/>
</dbReference>
<sequence length="333" mass="35193">MDRTYEEEIATLGATWRAWQRWRGEAELGALTGRLGGPAAFVASGGSLAVAHLAAAAYERRWRQPAAVLTPVEFALSPVEFGTVVVISDSMSHPDALLAADLAAAGRARAVVLSNRTAEELRDRLTDRLAIVSAPRPGRDGWIATNSVLSLSLGALTLLGADEGAPDPDEVVARWVVGGLLRADADITRPRLLCLYTPGLRNVAVDLETRVMEAGLGSVTISDLRNLGHGRHVGLYRNAGSTSVLVLAERRWAPLVRGTVDSLPPAVEATVWQAGCDDAWAPVELLVPSAAFLASRAAEAGVDPGNPEVWPGGNALFRTRVADVVPDVLGERG</sequence>
<reference evidence="1 2" key="1">
    <citation type="submission" date="2023-02" db="EMBL/GenBank/DDBJ databases">
        <title>Streptomyces sp. SCA4-21 with antifungal activity against Fusarium oxysporum f. sp. cubense, Streptomyces sp. SCA2-17 with antifungal activity against Fusarium oxysporum f. sp. cubense.</title>
        <authorList>
            <person name="Qi D."/>
        </authorList>
    </citation>
    <scope>NUCLEOTIDE SEQUENCE [LARGE SCALE GENOMIC DNA]</scope>
    <source>
        <strain evidence="1 2">SCA4-21</strain>
    </source>
</reference>
<evidence type="ECO:0000313" key="1">
    <source>
        <dbReference type="EMBL" id="WNF00048.1"/>
    </source>
</evidence>
<organism evidence="1 2">
    <name type="scientific">Streptomyces luomodiensis</name>
    <dbReference type="NCBI Taxonomy" id="3026192"/>
    <lineage>
        <taxon>Bacteria</taxon>
        <taxon>Bacillati</taxon>
        <taxon>Actinomycetota</taxon>
        <taxon>Actinomycetes</taxon>
        <taxon>Kitasatosporales</taxon>
        <taxon>Streptomycetaceae</taxon>
        <taxon>Streptomyces</taxon>
    </lineage>
</organism>
<gene>
    <name evidence="1" type="ORF">PS467_34365</name>
</gene>
<proteinExistence type="predicted"/>